<dbReference type="GO" id="GO:0005975">
    <property type="term" value="P:carbohydrate metabolic process"/>
    <property type="evidence" value="ECO:0007669"/>
    <property type="project" value="InterPro"/>
</dbReference>
<dbReference type="Gene3D" id="3.40.30.10">
    <property type="entry name" value="Glutaredoxin"/>
    <property type="match status" value="1"/>
</dbReference>
<dbReference type="eggNOG" id="arCOG02007">
    <property type="taxonomic scope" value="Archaea"/>
</dbReference>
<evidence type="ECO:0000313" key="3">
    <source>
        <dbReference type="EMBL" id="ACL17470.1"/>
    </source>
</evidence>
<evidence type="ECO:0000256" key="1">
    <source>
        <dbReference type="SAM" id="MobiDB-lite"/>
    </source>
</evidence>
<dbReference type="KEGG" id="mpl:Mpal_2172"/>
<dbReference type="Gene3D" id="1.50.10.10">
    <property type="match status" value="2"/>
</dbReference>
<dbReference type="SUPFAM" id="SSF48208">
    <property type="entry name" value="Six-hairpin glycosidases"/>
    <property type="match status" value="1"/>
</dbReference>
<dbReference type="PIRSF" id="PIRSF006402">
    <property type="entry name" value="UCP006402_thioredoxin"/>
    <property type="match status" value="1"/>
</dbReference>
<dbReference type="HOGENOM" id="CLU_014051_4_1_2"/>
<dbReference type="InterPro" id="IPR008928">
    <property type="entry name" value="6-hairpin_glycosidase_sf"/>
</dbReference>
<reference evidence="3 4" key="1">
    <citation type="journal article" date="2015" name="Genome Announc.">
        <title>Complete Genome Sequence of Methanosphaerula palustris E1-9CT, a Hydrogenotrophic Methanogen Isolated from a Minerotrophic Fen Peatland.</title>
        <authorList>
            <person name="Cadillo-Quiroz H."/>
            <person name="Browne P."/>
            <person name="Kyrpides N."/>
            <person name="Woyke T."/>
            <person name="Goodwin L."/>
            <person name="Detter C."/>
            <person name="Yavitt J.B."/>
            <person name="Zinder S.H."/>
        </authorList>
    </citation>
    <scope>NUCLEOTIDE SEQUENCE [LARGE SCALE GENOMIC DNA]</scope>
    <source>
        <strain evidence="4">ATCC BAA-1556 / DSM 19958 / E1-9c</strain>
    </source>
</reference>
<feature type="compositionally biased region" description="Polar residues" evidence="1">
    <location>
        <begin position="1"/>
        <end position="16"/>
    </location>
</feature>
<proteinExistence type="predicted"/>
<keyword evidence="4" id="KW-1185">Reference proteome</keyword>
<feature type="region of interest" description="Disordered" evidence="1">
    <location>
        <begin position="1"/>
        <end position="28"/>
    </location>
</feature>
<dbReference type="InterPro" id="IPR024705">
    <property type="entry name" value="Ssp411"/>
</dbReference>
<dbReference type="Proteomes" id="UP000002457">
    <property type="component" value="Chromosome"/>
</dbReference>
<evidence type="ECO:0000259" key="2">
    <source>
        <dbReference type="Pfam" id="PF03190"/>
    </source>
</evidence>
<dbReference type="AlphaFoldDB" id="B8GDW9"/>
<protein>
    <recommendedName>
        <fullName evidence="2">Spermatogenesis-associated protein 20-like TRX domain-containing protein</fullName>
    </recommendedName>
</protein>
<dbReference type="Pfam" id="PF03190">
    <property type="entry name" value="Thioredox_DsbH"/>
    <property type="match status" value="1"/>
</dbReference>
<name>B8GDW9_METPE</name>
<accession>B8GDW9</accession>
<dbReference type="CDD" id="cd02955">
    <property type="entry name" value="SSP411"/>
    <property type="match status" value="1"/>
</dbReference>
<dbReference type="SUPFAM" id="SSF52833">
    <property type="entry name" value="Thioredoxin-like"/>
    <property type="match status" value="1"/>
</dbReference>
<dbReference type="InterPro" id="IPR012341">
    <property type="entry name" value="6hp_glycosidase-like_sf"/>
</dbReference>
<dbReference type="InterPro" id="IPR036249">
    <property type="entry name" value="Thioredoxin-like_sf"/>
</dbReference>
<evidence type="ECO:0000313" key="4">
    <source>
        <dbReference type="Proteomes" id="UP000002457"/>
    </source>
</evidence>
<dbReference type="PANTHER" id="PTHR42899">
    <property type="entry name" value="SPERMATOGENESIS-ASSOCIATED PROTEIN 20"/>
    <property type="match status" value="1"/>
</dbReference>
<sequence>MHTTNSYSPSANQGDMTTPPEHQAAPPNRLIDQKSPYLLAHAHQPVAWFPWGEEAFARAAAEQKPVFLSIGYATCHWCHVMAEESFMDLKVAALLNDYYIAIKVDREERPDIDQVYMAVCQMMTGSGGWPLTIIMTPDRRPFFAATYIPKMSRFRGTGMLDLLPMVAQVWREKPGDLIEVATQVVEALHQPARAGAGPEPTIDLLIAGYRGLAATFDPVRGGFGDAPKFPAPHNLLFLLRYWRRSGEPVALAMVEQTLQAMRHGGIYDHLAGGFHRYSTDGGWKVPHFEKMLYDQAMLVMAYTEAFLATGNREYRKTAEATIQYVLRDLVTREGGFAAAQDADSEGEEGRYYLWTLAEVRGLLTQDEAATFTTAYQMTERGNFTDPSNPKLTGRNVLYRSPDAPLQDPDLHLVAADAKLAAARRERVPPLTDDKVLTGWNGLMIAALARAGRAFGVADYIDVAGRAADFLLGTMRDQGGRLLHRYRDGEVAISGQAEDYAALIWGLLDLYQATFTVRYLADAVEVMKEFTARCWDPAGGGFFSAAEDATDLIVRQKEQYDGAMPSANSVAFMDLLLLARLTGEPAYEEQAEELGRFMTGVVEQSPLIATFFLAGLDFALGPAQEVVIVGDEGAVDTTAMVRALAERFLPSTTVQFKPAAAGAEDLTTVAPFTASMERKDGRATVYVCSGQSCAPPAVGVEAMLEVIEGGGRIIF</sequence>
<dbReference type="PANTHER" id="PTHR42899:SF1">
    <property type="entry name" value="SPERMATOGENESIS-ASSOCIATED PROTEIN 20"/>
    <property type="match status" value="1"/>
</dbReference>
<gene>
    <name evidence="3" type="ordered locus">Mpal_2172</name>
</gene>
<dbReference type="InterPro" id="IPR004879">
    <property type="entry name" value="Ssp411-like_TRX"/>
</dbReference>
<dbReference type="EMBL" id="CP001338">
    <property type="protein sequence ID" value="ACL17470.1"/>
    <property type="molecule type" value="Genomic_DNA"/>
</dbReference>
<organism evidence="3 4">
    <name type="scientific">Methanosphaerula palustris (strain ATCC BAA-1556 / DSM 19958 / E1-9c)</name>
    <dbReference type="NCBI Taxonomy" id="521011"/>
    <lineage>
        <taxon>Archaea</taxon>
        <taxon>Methanobacteriati</taxon>
        <taxon>Methanobacteriota</taxon>
        <taxon>Stenosarchaea group</taxon>
        <taxon>Methanomicrobia</taxon>
        <taxon>Methanomicrobiales</taxon>
        <taxon>Methanoregulaceae</taxon>
        <taxon>Methanosphaerula</taxon>
    </lineage>
</organism>
<feature type="domain" description="Spermatogenesis-associated protein 20-like TRX" evidence="2">
    <location>
        <begin position="27"/>
        <end position="188"/>
    </location>
</feature>
<dbReference type="STRING" id="521011.Mpal_2172"/>